<accession>A0A2J6QM38</accession>
<name>A0A2J6QM38_9HELO</name>
<keyword evidence="1" id="KW-0812">Transmembrane</keyword>
<keyword evidence="3" id="KW-1185">Reference proteome</keyword>
<evidence type="ECO:0000313" key="3">
    <source>
        <dbReference type="Proteomes" id="UP000235672"/>
    </source>
</evidence>
<sequence length="100" mass="11412">MRAVLPRFHAYTEFSEGKTRKKAIVVLRGPWESISKTRKETPRPTLFWFDSILCTDVFLGTYQKLCLFFLAFSCVCCTSLLYSPGRSLIGFDISMGVLCL</sequence>
<evidence type="ECO:0000256" key="1">
    <source>
        <dbReference type="SAM" id="Phobius"/>
    </source>
</evidence>
<keyword evidence="1" id="KW-0472">Membrane</keyword>
<keyword evidence="1" id="KW-1133">Transmembrane helix</keyword>
<proteinExistence type="predicted"/>
<protein>
    <submittedName>
        <fullName evidence="2">Uncharacterized protein</fullName>
    </submittedName>
</protein>
<dbReference type="EMBL" id="KZ613466">
    <property type="protein sequence ID" value="PMD27311.1"/>
    <property type="molecule type" value="Genomic_DNA"/>
</dbReference>
<organism evidence="2 3">
    <name type="scientific">Hyaloscypha hepaticicola</name>
    <dbReference type="NCBI Taxonomy" id="2082293"/>
    <lineage>
        <taxon>Eukaryota</taxon>
        <taxon>Fungi</taxon>
        <taxon>Dikarya</taxon>
        <taxon>Ascomycota</taxon>
        <taxon>Pezizomycotina</taxon>
        <taxon>Leotiomycetes</taxon>
        <taxon>Helotiales</taxon>
        <taxon>Hyaloscyphaceae</taxon>
        <taxon>Hyaloscypha</taxon>
    </lineage>
</organism>
<dbReference type="AlphaFoldDB" id="A0A2J6QM38"/>
<reference evidence="2 3" key="1">
    <citation type="submission" date="2016-05" db="EMBL/GenBank/DDBJ databases">
        <title>A degradative enzymes factory behind the ericoid mycorrhizal symbiosis.</title>
        <authorList>
            <consortium name="DOE Joint Genome Institute"/>
            <person name="Martino E."/>
            <person name="Morin E."/>
            <person name="Grelet G."/>
            <person name="Kuo A."/>
            <person name="Kohler A."/>
            <person name="Daghino S."/>
            <person name="Barry K."/>
            <person name="Choi C."/>
            <person name="Cichocki N."/>
            <person name="Clum A."/>
            <person name="Copeland A."/>
            <person name="Hainaut M."/>
            <person name="Haridas S."/>
            <person name="Labutti K."/>
            <person name="Lindquist E."/>
            <person name="Lipzen A."/>
            <person name="Khouja H.-R."/>
            <person name="Murat C."/>
            <person name="Ohm R."/>
            <person name="Olson A."/>
            <person name="Spatafora J."/>
            <person name="Veneault-Fourrey C."/>
            <person name="Henrissat B."/>
            <person name="Grigoriev I."/>
            <person name="Martin F."/>
            <person name="Perotto S."/>
        </authorList>
    </citation>
    <scope>NUCLEOTIDE SEQUENCE [LARGE SCALE GENOMIC DNA]</scope>
    <source>
        <strain evidence="2 3">UAMH 7357</strain>
    </source>
</reference>
<feature type="transmembrane region" description="Helical" evidence="1">
    <location>
        <begin position="65"/>
        <end position="82"/>
    </location>
</feature>
<dbReference type="Proteomes" id="UP000235672">
    <property type="component" value="Unassembled WGS sequence"/>
</dbReference>
<gene>
    <name evidence="2" type="ORF">NA56DRAFT_231682</name>
</gene>
<evidence type="ECO:0000313" key="2">
    <source>
        <dbReference type="EMBL" id="PMD27311.1"/>
    </source>
</evidence>